<dbReference type="Pfam" id="PF08856">
    <property type="entry name" value="DUF1826"/>
    <property type="match status" value="1"/>
</dbReference>
<protein>
    <submittedName>
        <fullName evidence="1">DUF1826 domain-containing protein</fullName>
    </submittedName>
</protein>
<dbReference type="InterPro" id="IPR014955">
    <property type="entry name" value="DUF1826"/>
</dbReference>
<proteinExistence type="predicted"/>
<sequence length="205" mass="22148">MLREPTDGGDFGGAPSRSPLHGRSLLLIPRSLERSMAAQLDVAILPASMRLRLTGDMNALPRAVADAAASFRLEPSLADWLSADILELARLYRETTRAARLVVRIETIIDDACRLFHTDNVRFRLATTYRGPGTQWLDTADLSLLAEGATPTPDSIRRMDRGWIAVMRGGKAATPDVPALPHRSPPIAGSGATRLFVAIDEALAG</sequence>
<dbReference type="EMBL" id="CP023737">
    <property type="protein sequence ID" value="ATQ66941.1"/>
    <property type="molecule type" value="Genomic_DNA"/>
</dbReference>
<evidence type="ECO:0000313" key="1">
    <source>
        <dbReference type="EMBL" id="ATQ66941.1"/>
    </source>
</evidence>
<evidence type="ECO:0000313" key="2">
    <source>
        <dbReference type="Proteomes" id="UP000230709"/>
    </source>
</evidence>
<dbReference type="KEGG" id="mtw:CQW49_02825"/>
<name>A0A2D2CVX4_METT3</name>
<reference evidence="2" key="1">
    <citation type="submission" date="2017-10" db="EMBL/GenBank/DDBJ databases">
        <title>Completed PacBio SMRT sequence of Methylosinus trichosporium OB3b reveals presence of a third large plasmid.</title>
        <authorList>
            <person name="Charles T.C."/>
            <person name="Lynch M.D.J."/>
            <person name="Heil J.R."/>
            <person name="Cheng J."/>
        </authorList>
    </citation>
    <scope>NUCLEOTIDE SEQUENCE [LARGE SCALE GENOMIC DNA]</scope>
    <source>
        <strain evidence="2">OB3b</strain>
    </source>
</reference>
<keyword evidence="2" id="KW-1185">Reference proteome</keyword>
<dbReference type="RefSeq" id="WP_003612452.1">
    <property type="nucleotide sequence ID" value="NZ_ADVE02000001.1"/>
</dbReference>
<organism evidence="1 2">
    <name type="scientific">Methylosinus trichosporium (strain ATCC 35070 / NCIMB 11131 / UNIQEM 75 / OB3b)</name>
    <dbReference type="NCBI Taxonomy" id="595536"/>
    <lineage>
        <taxon>Bacteria</taxon>
        <taxon>Pseudomonadati</taxon>
        <taxon>Pseudomonadota</taxon>
        <taxon>Alphaproteobacteria</taxon>
        <taxon>Hyphomicrobiales</taxon>
        <taxon>Methylocystaceae</taxon>
        <taxon>Methylosinus</taxon>
    </lineage>
</organism>
<dbReference type="STRING" id="595536.GCA_000178815_00384"/>
<gene>
    <name evidence="1" type="ORF">CQW49_02825</name>
</gene>
<accession>A0A2D2CVX4</accession>
<dbReference type="AlphaFoldDB" id="A0A2D2CVX4"/>
<dbReference type="Proteomes" id="UP000230709">
    <property type="component" value="Chromosome"/>
</dbReference>